<dbReference type="OrthoDB" id="9791262at2"/>
<keyword evidence="2" id="KW-0223">Dioxygenase</keyword>
<name>A0A5D0HS37_9FLAO</name>
<dbReference type="SUPFAM" id="SSF51197">
    <property type="entry name" value="Clavaminate synthase-like"/>
    <property type="match status" value="1"/>
</dbReference>
<dbReference type="RefSeq" id="WP_148542827.1">
    <property type="nucleotide sequence ID" value="NZ_VSDQ01000679.1"/>
</dbReference>
<keyword evidence="3" id="KW-1185">Reference proteome</keyword>
<dbReference type="GO" id="GO:0016706">
    <property type="term" value="F:2-oxoglutarate-dependent dioxygenase activity"/>
    <property type="evidence" value="ECO:0007669"/>
    <property type="project" value="UniProtKB-ARBA"/>
</dbReference>
<accession>A0A5D0HS37</accession>
<reference evidence="2 3" key="1">
    <citation type="submission" date="2019-08" db="EMBL/GenBank/DDBJ databases">
        <title>Seonamhaeicola sediminis sp. nov., isolated from marine sediment.</title>
        <authorList>
            <person name="Cao W.R."/>
        </authorList>
    </citation>
    <scope>NUCLEOTIDE SEQUENCE [LARGE SCALE GENOMIC DNA]</scope>
    <source>
        <strain evidence="2 3">B011</strain>
    </source>
</reference>
<dbReference type="InterPro" id="IPR008775">
    <property type="entry name" value="Phytyl_CoA_dOase-like"/>
</dbReference>
<proteinExistence type="predicted"/>
<dbReference type="AlphaFoldDB" id="A0A5D0HS37"/>
<dbReference type="EMBL" id="VSDQ01000679">
    <property type="protein sequence ID" value="TYA74173.1"/>
    <property type="molecule type" value="Genomic_DNA"/>
</dbReference>
<protein>
    <submittedName>
        <fullName evidence="2">Phytanoyl-CoA dioxygenase family protein</fullName>
    </submittedName>
</protein>
<gene>
    <name evidence="2" type="ORF">FUA24_12605</name>
</gene>
<evidence type="ECO:0000313" key="3">
    <source>
        <dbReference type="Proteomes" id="UP000323930"/>
    </source>
</evidence>
<organism evidence="2 3">
    <name type="scientific">Seonamhaeicola marinus</name>
    <dbReference type="NCBI Taxonomy" id="1912246"/>
    <lineage>
        <taxon>Bacteria</taxon>
        <taxon>Pseudomonadati</taxon>
        <taxon>Bacteroidota</taxon>
        <taxon>Flavobacteriia</taxon>
        <taxon>Flavobacteriales</taxon>
        <taxon>Flavobacteriaceae</taxon>
    </lineage>
</organism>
<sequence>MNLEKAKIEVNEIGYSILANVYSEHELNSISNCIDNVSLNSHSVQHNQDVYAIRQLLRTIPQLYPLLFNNNLLGLLNYLFDSTYFLTKAIYFDKPENSNWFVPYHQDLSISVDKKAEVENYINWTFKKEQYGVQPPTKILEDTITLRIHLDHTNAHNGALNVIPKSHLNGVIRKDSKHWHTQQPQICSVKKGGVMLMKPLILHASNKTTNKEQRRVIHLEFNHQELSKPLNWSEKLKII</sequence>
<dbReference type="PANTHER" id="PTHR20883">
    <property type="entry name" value="PHYTANOYL-COA DIOXYGENASE DOMAIN CONTAINING 1"/>
    <property type="match status" value="1"/>
</dbReference>
<dbReference type="PANTHER" id="PTHR20883:SF48">
    <property type="entry name" value="ECTOINE DIOXYGENASE"/>
    <property type="match status" value="1"/>
</dbReference>
<keyword evidence="2" id="KW-0560">Oxidoreductase</keyword>
<comment type="cofactor">
    <cofactor evidence="1">
        <name>Fe(2+)</name>
        <dbReference type="ChEBI" id="CHEBI:29033"/>
    </cofactor>
</comment>
<dbReference type="GO" id="GO:0005506">
    <property type="term" value="F:iron ion binding"/>
    <property type="evidence" value="ECO:0007669"/>
    <property type="project" value="UniProtKB-ARBA"/>
</dbReference>
<comment type="caution">
    <text evidence="2">The sequence shown here is derived from an EMBL/GenBank/DDBJ whole genome shotgun (WGS) entry which is preliminary data.</text>
</comment>
<dbReference type="Pfam" id="PF05721">
    <property type="entry name" value="PhyH"/>
    <property type="match status" value="1"/>
</dbReference>
<dbReference type="Gene3D" id="2.60.120.620">
    <property type="entry name" value="q2cbj1_9rhob like domain"/>
    <property type="match status" value="1"/>
</dbReference>
<evidence type="ECO:0000256" key="1">
    <source>
        <dbReference type="ARBA" id="ARBA00001954"/>
    </source>
</evidence>
<dbReference type="Proteomes" id="UP000323930">
    <property type="component" value="Unassembled WGS sequence"/>
</dbReference>
<evidence type="ECO:0000313" key="2">
    <source>
        <dbReference type="EMBL" id="TYA74173.1"/>
    </source>
</evidence>